<accession>L1NDM3</accession>
<dbReference type="AlphaFoldDB" id="L1NDM3"/>
<protein>
    <submittedName>
        <fullName evidence="1">Uncharacterized protein</fullName>
    </submittedName>
</protein>
<dbReference type="EMBL" id="AMEP01000069">
    <property type="protein sequence ID" value="EKY01431.1"/>
    <property type="molecule type" value="Genomic_DNA"/>
</dbReference>
<keyword evidence="2" id="KW-1185">Reference proteome</keyword>
<organism evidence="1 2">
    <name type="scientific">Hoylesella saccharolytica F0055</name>
    <dbReference type="NCBI Taxonomy" id="1127699"/>
    <lineage>
        <taxon>Bacteria</taxon>
        <taxon>Pseudomonadati</taxon>
        <taxon>Bacteroidota</taxon>
        <taxon>Bacteroidia</taxon>
        <taxon>Bacteroidales</taxon>
        <taxon>Prevotellaceae</taxon>
        <taxon>Hoylesella</taxon>
    </lineage>
</organism>
<evidence type="ECO:0000313" key="1">
    <source>
        <dbReference type="EMBL" id="EKY01431.1"/>
    </source>
</evidence>
<dbReference type="Proteomes" id="UP000010433">
    <property type="component" value="Unassembled WGS sequence"/>
</dbReference>
<sequence length="43" mass="4973">MITTNKVTEIFCILDEFCKNLDAELTKKTTQKELYNFSIIGSQ</sequence>
<name>L1NDM3_9BACT</name>
<proteinExistence type="predicted"/>
<evidence type="ECO:0000313" key="2">
    <source>
        <dbReference type="Proteomes" id="UP000010433"/>
    </source>
</evidence>
<dbReference type="PATRIC" id="fig|1127699.3.peg.964"/>
<reference evidence="1 2" key="1">
    <citation type="submission" date="2012-05" db="EMBL/GenBank/DDBJ databases">
        <authorList>
            <person name="Weinstock G."/>
            <person name="Sodergren E."/>
            <person name="Lobos E.A."/>
            <person name="Fulton L."/>
            <person name="Fulton R."/>
            <person name="Courtney L."/>
            <person name="Fronick C."/>
            <person name="O'Laughlin M."/>
            <person name="Godfrey J."/>
            <person name="Wilson R.M."/>
            <person name="Miner T."/>
            <person name="Farmer C."/>
            <person name="Delehaunty K."/>
            <person name="Cordes M."/>
            <person name="Minx P."/>
            <person name="Tomlinson C."/>
            <person name="Chen J."/>
            <person name="Wollam A."/>
            <person name="Pepin K.H."/>
            <person name="Bhonagiri V."/>
            <person name="Zhang X."/>
            <person name="Suruliraj S."/>
            <person name="Warren W."/>
            <person name="Mitreva M."/>
            <person name="Mardis E.R."/>
            <person name="Wilson R.K."/>
        </authorList>
    </citation>
    <scope>NUCLEOTIDE SEQUENCE [LARGE SCALE GENOMIC DNA]</scope>
    <source>
        <strain evidence="1 2">F0055</strain>
    </source>
</reference>
<dbReference type="HOGENOM" id="CLU_3237831_0_0_10"/>
<comment type="caution">
    <text evidence="1">The sequence shown here is derived from an EMBL/GenBank/DDBJ whole genome shotgun (WGS) entry which is preliminary data.</text>
</comment>
<gene>
    <name evidence="1" type="ORF">HMPREF9151_01043</name>
</gene>